<evidence type="ECO:0000256" key="6">
    <source>
        <dbReference type="RuleBase" id="RU004008"/>
    </source>
</evidence>
<evidence type="ECO:0000256" key="5">
    <source>
        <dbReference type="RuleBase" id="RU004006"/>
    </source>
</evidence>
<dbReference type="GO" id="GO:0006412">
    <property type="term" value="P:translation"/>
    <property type="evidence" value="ECO:0007669"/>
    <property type="project" value="InterPro"/>
</dbReference>
<comment type="caution">
    <text evidence="7">The sequence shown here is derived from an EMBL/GenBank/DDBJ whole genome shotgun (WGS) entry which is preliminary data.</text>
</comment>
<dbReference type="GO" id="GO:0003735">
    <property type="term" value="F:structural constituent of ribosome"/>
    <property type="evidence" value="ECO:0007669"/>
    <property type="project" value="InterPro"/>
</dbReference>
<dbReference type="InterPro" id="IPR036394">
    <property type="entry name" value="Ribosomal_uL22_sf"/>
</dbReference>
<comment type="subunit">
    <text evidence="5">Part of the 50S ribosomal subunit.</text>
</comment>
<reference evidence="7 8" key="1">
    <citation type="journal article" date="2016" name="Nat. Commun.">
        <title>Thousands of microbial genomes shed light on interconnected biogeochemical processes in an aquifer system.</title>
        <authorList>
            <person name="Anantharaman K."/>
            <person name="Brown C.T."/>
            <person name="Hug L.A."/>
            <person name="Sharon I."/>
            <person name="Castelle C.J."/>
            <person name="Probst A.J."/>
            <person name="Thomas B.C."/>
            <person name="Singh A."/>
            <person name="Wilkins M.J."/>
            <person name="Karaoz U."/>
            <person name="Brodie E.L."/>
            <person name="Williams K.H."/>
            <person name="Hubbard S.S."/>
            <person name="Banfield J.F."/>
        </authorList>
    </citation>
    <scope>NUCLEOTIDE SEQUENCE [LARGE SCALE GENOMIC DNA]</scope>
</reference>
<keyword evidence="5" id="KW-0694">RNA-binding</keyword>
<evidence type="ECO:0000256" key="4">
    <source>
        <dbReference type="RuleBase" id="RU004005"/>
    </source>
</evidence>
<accession>A0A1F7KZR3</accession>
<evidence type="ECO:0000256" key="2">
    <source>
        <dbReference type="ARBA" id="ARBA00022980"/>
    </source>
</evidence>
<dbReference type="GO" id="GO:0019843">
    <property type="term" value="F:rRNA binding"/>
    <property type="evidence" value="ECO:0007669"/>
    <property type="project" value="UniProtKB-KW"/>
</dbReference>
<keyword evidence="5" id="KW-0699">rRNA-binding</keyword>
<organism evidence="7 8">
    <name type="scientific">Candidatus Roizmanbacteria bacterium RIFOXYD1_FULL_38_12</name>
    <dbReference type="NCBI Taxonomy" id="1802093"/>
    <lineage>
        <taxon>Bacteria</taxon>
        <taxon>Candidatus Roizmaniibacteriota</taxon>
    </lineage>
</organism>
<evidence type="ECO:0000313" key="7">
    <source>
        <dbReference type="EMBL" id="OGK73382.1"/>
    </source>
</evidence>
<dbReference type="InterPro" id="IPR047867">
    <property type="entry name" value="Ribosomal_uL22_bac/org-type"/>
</dbReference>
<dbReference type="EMBL" id="MGBR01000001">
    <property type="protein sequence ID" value="OGK73382.1"/>
    <property type="molecule type" value="Genomic_DNA"/>
</dbReference>
<dbReference type="Proteomes" id="UP000177050">
    <property type="component" value="Unassembled WGS sequence"/>
</dbReference>
<dbReference type="InterPro" id="IPR001063">
    <property type="entry name" value="Ribosomal_uL22"/>
</dbReference>
<comment type="similarity">
    <text evidence="1 4">Belongs to the universal ribosomal protein uL22 family.</text>
</comment>
<dbReference type="SUPFAM" id="SSF54843">
    <property type="entry name" value="Ribosomal protein L22"/>
    <property type="match status" value="1"/>
</dbReference>
<keyword evidence="3 4" id="KW-0687">Ribonucleoprotein</keyword>
<comment type="function">
    <text evidence="6">This protein binds specifically to 23S rRNA; its binding is stimulated by other ribosomal proteins, e.g., L4, L17, and L20. It is important during the early stages of 50S assembly. It makes multiple contacts with different domains of the 23S rRNA in the assembled 50S subunit and ribosome.</text>
</comment>
<sequence length="159" mass="18295">MEARVYLKNVHITPKKLRYLLPEIKKMTPSQSLHHLFYSPKKGARVFHKAIKSAIDNAKYTLKVSEDLLKFKLFIVEQGNVLKRFRPGGRGTAKPYKKRYSHIKIVLEAIQGKSKVKEVAKKTDPQIVKSKVEDKKLKIDSDKKRVKTASVVKQDAIKK</sequence>
<dbReference type="Pfam" id="PF00237">
    <property type="entry name" value="Ribosomal_L22"/>
    <property type="match status" value="1"/>
</dbReference>
<proteinExistence type="inferred from homology"/>
<evidence type="ECO:0000256" key="3">
    <source>
        <dbReference type="ARBA" id="ARBA00023274"/>
    </source>
</evidence>
<protein>
    <recommendedName>
        <fullName evidence="6">50S ribosomal protein L22</fullName>
    </recommendedName>
</protein>
<dbReference type="AlphaFoldDB" id="A0A1F7KZR3"/>
<evidence type="ECO:0000256" key="1">
    <source>
        <dbReference type="ARBA" id="ARBA00009451"/>
    </source>
</evidence>
<dbReference type="Gene3D" id="3.90.470.10">
    <property type="entry name" value="Ribosomal protein L22/L17"/>
    <property type="match status" value="1"/>
</dbReference>
<keyword evidence="2 4" id="KW-0689">Ribosomal protein</keyword>
<gene>
    <name evidence="7" type="ORF">A3K52_01140</name>
</gene>
<dbReference type="PANTHER" id="PTHR13501">
    <property type="entry name" value="CHLOROPLAST 50S RIBOSOMAL PROTEIN L22-RELATED"/>
    <property type="match status" value="1"/>
</dbReference>
<dbReference type="GO" id="GO:0022625">
    <property type="term" value="C:cytosolic large ribosomal subunit"/>
    <property type="evidence" value="ECO:0007669"/>
    <property type="project" value="TreeGrafter"/>
</dbReference>
<evidence type="ECO:0000313" key="8">
    <source>
        <dbReference type="Proteomes" id="UP000177050"/>
    </source>
</evidence>
<dbReference type="PANTHER" id="PTHR13501:SF8">
    <property type="entry name" value="LARGE RIBOSOMAL SUBUNIT PROTEIN UL22M"/>
    <property type="match status" value="1"/>
</dbReference>
<name>A0A1F7KZR3_9BACT</name>